<organism evidence="8 9">
    <name type="scientific">Evansella caseinilytica</name>
    <dbReference type="NCBI Taxonomy" id="1503961"/>
    <lineage>
        <taxon>Bacteria</taxon>
        <taxon>Bacillati</taxon>
        <taxon>Bacillota</taxon>
        <taxon>Bacilli</taxon>
        <taxon>Bacillales</taxon>
        <taxon>Bacillaceae</taxon>
        <taxon>Evansella</taxon>
    </lineage>
</organism>
<dbReference type="GO" id="GO:0017004">
    <property type="term" value="P:cytochrome complex assembly"/>
    <property type="evidence" value="ECO:0007669"/>
    <property type="project" value="InterPro"/>
</dbReference>
<feature type="transmembrane region" description="Helical" evidence="6">
    <location>
        <begin position="12"/>
        <end position="41"/>
    </location>
</feature>
<protein>
    <submittedName>
        <fullName evidence="8">Cytochrome c-type biogenesis protein</fullName>
    </submittedName>
</protein>
<evidence type="ECO:0000256" key="1">
    <source>
        <dbReference type="ARBA" id="ARBA00004141"/>
    </source>
</evidence>
<evidence type="ECO:0000256" key="4">
    <source>
        <dbReference type="ARBA" id="ARBA00022989"/>
    </source>
</evidence>
<dbReference type="PANTHER" id="PTHR31272:SF4">
    <property type="entry name" value="CYTOCHROME C-TYPE BIOGENESIS PROTEIN HI_1454-RELATED"/>
    <property type="match status" value="1"/>
</dbReference>
<dbReference type="PANTHER" id="PTHR31272">
    <property type="entry name" value="CYTOCHROME C-TYPE BIOGENESIS PROTEIN HI_1454-RELATED"/>
    <property type="match status" value="1"/>
</dbReference>
<feature type="transmembrane region" description="Helical" evidence="6">
    <location>
        <begin position="141"/>
        <end position="166"/>
    </location>
</feature>
<dbReference type="GO" id="GO:0016020">
    <property type="term" value="C:membrane"/>
    <property type="evidence" value="ECO:0007669"/>
    <property type="project" value="UniProtKB-SubCell"/>
</dbReference>
<keyword evidence="4 6" id="KW-1133">Transmembrane helix</keyword>
<evidence type="ECO:0000256" key="3">
    <source>
        <dbReference type="ARBA" id="ARBA00022692"/>
    </source>
</evidence>
<evidence type="ECO:0000313" key="9">
    <source>
        <dbReference type="Proteomes" id="UP000198935"/>
    </source>
</evidence>
<comment type="similarity">
    <text evidence="2">Belongs to the DsbD family.</text>
</comment>
<proteinExistence type="inferred from homology"/>
<sequence length="248" mass="26943">MELMSIFYINDLTFVSLWIALFGGIISFLSPCVFPLVPAYIAQLTGSGIANNEVMADRKLIISRSIGFIIGFTSIFLVLGASSSFLGSLFFYNQTLLEKLGGIVIVLFGLQLIGIFNIQFLLSEKKLLKPSKSTSFGRSIFFGLVFAAGWSPCIGLVLGSILTLAASSTNTFGAIILLLMYSLGLGIPFLLVALLYSKSLDKIRNINRFLPIIQKVSGGIMIVLGVMLFTGLFAKMAAYLSQFIPFNI</sequence>
<feature type="transmembrane region" description="Helical" evidence="6">
    <location>
        <begin position="172"/>
        <end position="196"/>
    </location>
</feature>
<evidence type="ECO:0000259" key="7">
    <source>
        <dbReference type="Pfam" id="PF02683"/>
    </source>
</evidence>
<dbReference type="EMBL" id="FNPI01000002">
    <property type="protein sequence ID" value="SDY46314.1"/>
    <property type="molecule type" value="Genomic_DNA"/>
</dbReference>
<dbReference type="AlphaFoldDB" id="A0A1H3K470"/>
<dbReference type="Proteomes" id="UP000198935">
    <property type="component" value="Unassembled WGS sequence"/>
</dbReference>
<feature type="transmembrane region" description="Helical" evidence="6">
    <location>
        <begin position="100"/>
        <end position="120"/>
    </location>
</feature>
<evidence type="ECO:0000256" key="6">
    <source>
        <dbReference type="SAM" id="Phobius"/>
    </source>
</evidence>
<evidence type="ECO:0000256" key="2">
    <source>
        <dbReference type="ARBA" id="ARBA00006143"/>
    </source>
</evidence>
<dbReference type="STRING" id="1503961.SAMN05421736_10230"/>
<dbReference type="InterPro" id="IPR051790">
    <property type="entry name" value="Cytochrome_c-biogenesis_DsbD"/>
</dbReference>
<gene>
    <name evidence="8" type="ORF">SAMN05421736_10230</name>
</gene>
<name>A0A1H3K470_9BACI</name>
<dbReference type="Pfam" id="PF02683">
    <property type="entry name" value="DsbD_TM"/>
    <property type="match status" value="1"/>
</dbReference>
<dbReference type="OrthoDB" id="9803065at2"/>
<keyword evidence="3 6" id="KW-0812">Transmembrane</keyword>
<evidence type="ECO:0000313" key="8">
    <source>
        <dbReference type="EMBL" id="SDY46314.1"/>
    </source>
</evidence>
<dbReference type="InterPro" id="IPR003834">
    <property type="entry name" value="Cyt_c_assmbl_TM_dom"/>
</dbReference>
<feature type="transmembrane region" description="Helical" evidence="6">
    <location>
        <begin position="216"/>
        <end position="240"/>
    </location>
</feature>
<accession>A0A1H3K470</accession>
<keyword evidence="9" id="KW-1185">Reference proteome</keyword>
<evidence type="ECO:0000256" key="5">
    <source>
        <dbReference type="ARBA" id="ARBA00023136"/>
    </source>
</evidence>
<feature type="transmembrane region" description="Helical" evidence="6">
    <location>
        <begin position="61"/>
        <end position="80"/>
    </location>
</feature>
<feature type="domain" description="Cytochrome C biogenesis protein transmembrane" evidence="7">
    <location>
        <begin position="18"/>
        <end position="229"/>
    </location>
</feature>
<keyword evidence="5 6" id="KW-0472">Membrane</keyword>
<reference evidence="9" key="1">
    <citation type="submission" date="2016-10" db="EMBL/GenBank/DDBJ databases">
        <authorList>
            <person name="Varghese N."/>
            <person name="Submissions S."/>
        </authorList>
    </citation>
    <scope>NUCLEOTIDE SEQUENCE [LARGE SCALE GENOMIC DNA]</scope>
    <source>
        <strain evidence="9">SP</strain>
    </source>
</reference>
<comment type="subcellular location">
    <subcellularLocation>
        <location evidence="1">Membrane</location>
        <topology evidence="1">Multi-pass membrane protein</topology>
    </subcellularLocation>
</comment>